<dbReference type="VEuPathDB" id="FungiDB:SAPIO_CDS10608"/>
<dbReference type="SUPFAM" id="SSF50129">
    <property type="entry name" value="GroES-like"/>
    <property type="match status" value="1"/>
</dbReference>
<dbReference type="SUPFAM" id="SSF51735">
    <property type="entry name" value="NAD(P)-binding Rossmann-fold domains"/>
    <property type="match status" value="1"/>
</dbReference>
<dbReference type="SMART" id="SM00829">
    <property type="entry name" value="PKS_ER"/>
    <property type="match status" value="1"/>
</dbReference>
<dbReference type="InterPro" id="IPR014189">
    <property type="entry name" value="Quinone_OxRdtase_PIG3"/>
</dbReference>
<dbReference type="InterPro" id="IPR013154">
    <property type="entry name" value="ADH-like_N"/>
</dbReference>
<dbReference type="InterPro" id="IPR020843">
    <property type="entry name" value="ER"/>
</dbReference>
<organism evidence="4 5">
    <name type="scientific">Pseudallescheria apiosperma</name>
    <name type="common">Scedosporium apiospermum</name>
    <dbReference type="NCBI Taxonomy" id="563466"/>
    <lineage>
        <taxon>Eukaryota</taxon>
        <taxon>Fungi</taxon>
        <taxon>Dikarya</taxon>
        <taxon>Ascomycota</taxon>
        <taxon>Pezizomycotina</taxon>
        <taxon>Sordariomycetes</taxon>
        <taxon>Hypocreomycetidae</taxon>
        <taxon>Microascales</taxon>
        <taxon>Microascaceae</taxon>
        <taxon>Scedosporium</taxon>
    </lineage>
</organism>
<name>A0A084FU50_PSEDA</name>
<dbReference type="CDD" id="cd05276">
    <property type="entry name" value="p53_inducible_oxidoreductase"/>
    <property type="match status" value="1"/>
</dbReference>
<dbReference type="EMBL" id="JOWA01000176">
    <property type="protein sequence ID" value="KEZ38612.1"/>
    <property type="molecule type" value="Genomic_DNA"/>
</dbReference>
<keyword evidence="5" id="KW-1185">Reference proteome</keyword>
<dbReference type="Proteomes" id="UP000028545">
    <property type="component" value="Unassembled WGS sequence"/>
</dbReference>
<evidence type="ECO:0000259" key="3">
    <source>
        <dbReference type="SMART" id="SM00829"/>
    </source>
</evidence>
<evidence type="ECO:0000313" key="4">
    <source>
        <dbReference type="EMBL" id="KEZ38612.1"/>
    </source>
</evidence>
<sequence>MKAIDIKGGSGPLESLFINSDTPTPVPAKGQALVRVKAFGINRMDILQRNGRYPVPLQAPATLGVEFSGVVHSLGPRDEAHEDSGRHRFEVGDEVFGLAYGGAYAEYIAVSTGMLLRKPRSMSWEVAAGIPETWITATQALTLISEFSEGKSILWHAGASGVSTAGIQLSRRLGASQIFATAGSPEKTAYIQSSLGATAAFNYRTEDWVQGVRDVTGGKGVDVVVDFVGADYFQKNIDVVARDGRIVLLALLSGGKIEGGVDIAAVLYKRVRIEGSTLRSRDEEYQRRLRDALEEYIPDFEEGKLKVVIDTVLPWDQIQEAHRIMEGNKNKGKIVCTIPWE</sequence>
<dbReference type="OrthoDB" id="203908at2759"/>
<dbReference type="PANTHER" id="PTHR48106">
    <property type="entry name" value="QUINONE OXIDOREDUCTASE PIG3-RELATED"/>
    <property type="match status" value="1"/>
</dbReference>
<feature type="domain" description="Enoyl reductase (ER)" evidence="3">
    <location>
        <begin position="11"/>
        <end position="336"/>
    </location>
</feature>
<evidence type="ECO:0000256" key="1">
    <source>
        <dbReference type="ARBA" id="ARBA00022857"/>
    </source>
</evidence>
<dbReference type="GO" id="GO:0070402">
    <property type="term" value="F:NADPH binding"/>
    <property type="evidence" value="ECO:0007669"/>
    <property type="project" value="TreeGrafter"/>
</dbReference>
<evidence type="ECO:0000256" key="2">
    <source>
        <dbReference type="ARBA" id="ARBA00023002"/>
    </source>
</evidence>
<accession>A0A084FU50</accession>
<dbReference type="InterPro" id="IPR036291">
    <property type="entry name" value="NAD(P)-bd_dom_sf"/>
</dbReference>
<dbReference type="OMA" id="WAEVPDP"/>
<dbReference type="GeneID" id="27719821"/>
<dbReference type="KEGG" id="sapo:SAPIO_CDS10608"/>
<keyword evidence="2" id="KW-0560">Oxidoreductase</keyword>
<dbReference type="PANTHER" id="PTHR48106:SF18">
    <property type="entry name" value="QUINONE OXIDOREDUCTASE PIG3"/>
    <property type="match status" value="1"/>
</dbReference>
<evidence type="ECO:0000313" key="5">
    <source>
        <dbReference type="Proteomes" id="UP000028545"/>
    </source>
</evidence>
<dbReference type="RefSeq" id="XP_016638411.1">
    <property type="nucleotide sequence ID" value="XM_016784171.1"/>
</dbReference>
<dbReference type="InterPro" id="IPR011032">
    <property type="entry name" value="GroES-like_sf"/>
</dbReference>
<dbReference type="Gene3D" id="3.90.180.10">
    <property type="entry name" value="Medium-chain alcohol dehydrogenases, catalytic domain"/>
    <property type="match status" value="1"/>
</dbReference>
<reference evidence="4 5" key="1">
    <citation type="journal article" date="2014" name="Genome Announc.">
        <title>Draft genome sequence of the pathogenic fungus Scedosporium apiospermum.</title>
        <authorList>
            <person name="Vandeputte P."/>
            <person name="Ghamrawi S."/>
            <person name="Rechenmann M."/>
            <person name="Iltis A."/>
            <person name="Giraud S."/>
            <person name="Fleury M."/>
            <person name="Thornton C."/>
            <person name="Delhaes L."/>
            <person name="Meyer W."/>
            <person name="Papon N."/>
            <person name="Bouchara J.P."/>
        </authorList>
    </citation>
    <scope>NUCLEOTIDE SEQUENCE [LARGE SCALE GENOMIC DNA]</scope>
    <source>
        <strain evidence="4 5">IHEM 14462</strain>
    </source>
</reference>
<dbReference type="InterPro" id="IPR013149">
    <property type="entry name" value="ADH-like_C"/>
</dbReference>
<dbReference type="AlphaFoldDB" id="A0A084FU50"/>
<dbReference type="NCBIfam" id="TIGR02824">
    <property type="entry name" value="quinone_pig3"/>
    <property type="match status" value="1"/>
</dbReference>
<gene>
    <name evidence="4" type="ORF">SAPIO_CDS10608</name>
</gene>
<dbReference type="Pfam" id="PF00107">
    <property type="entry name" value="ADH_zinc_N"/>
    <property type="match status" value="1"/>
</dbReference>
<keyword evidence="1" id="KW-0521">NADP</keyword>
<dbReference type="HOGENOM" id="CLU_026673_3_4_1"/>
<dbReference type="Gene3D" id="3.40.50.720">
    <property type="entry name" value="NAD(P)-binding Rossmann-like Domain"/>
    <property type="match status" value="1"/>
</dbReference>
<comment type="caution">
    <text evidence="4">The sequence shown here is derived from an EMBL/GenBank/DDBJ whole genome shotgun (WGS) entry which is preliminary data.</text>
</comment>
<dbReference type="GO" id="GO:0016651">
    <property type="term" value="F:oxidoreductase activity, acting on NAD(P)H"/>
    <property type="evidence" value="ECO:0007669"/>
    <property type="project" value="TreeGrafter"/>
</dbReference>
<protein>
    <submittedName>
        <fullName evidence="4">Quinone oxidoreductase PIG3</fullName>
    </submittedName>
</protein>
<proteinExistence type="predicted"/>
<dbReference type="Pfam" id="PF08240">
    <property type="entry name" value="ADH_N"/>
    <property type="match status" value="1"/>
</dbReference>